<dbReference type="PIRSF" id="PIRSF029611">
    <property type="entry name" value="UCP029611"/>
    <property type="match status" value="1"/>
</dbReference>
<comment type="caution">
    <text evidence="1">The sequence shown here is derived from an EMBL/GenBank/DDBJ whole genome shotgun (WGS) entry which is preliminary data.</text>
</comment>
<dbReference type="RefSeq" id="WP_276267647.1">
    <property type="nucleotide sequence ID" value="NZ_JARJLM010000509.1"/>
</dbReference>
<dbReference type="EMBL" id="JARJLM010000509">
    <property type="protein sequence ID" value="MDF3837449.1"/>
    <property type="molecule type" value="Genomic_DNA"/>
</dbReference>
<proteinExistence type="predicted"/>
<evidence type="ECO:0000313" key="2">
    <source>
        <dbReference type="Proteomes" id="UP001216674"/>
    </source>
</evidence>
<keyword evidence="2" id="KW-1185">Reference proteome</keyword>
<name>A0ABT6AXV4_9BURK</name>
<dbReference type="InterPro" id="IPR016928">
    <property type="entry name" value="UCP029611"/>
</dbReference>
<evidence type="ECO:0000313" key="1">
    <source>
        <dbReference type="EMBL" id="MDF3837449.1"/>
    </source>
</evidence>
<dbReference type="Proteomes" id="UP001216674">
    <property type="component" value="Unassembled WGS sequence"/>
</dbReference>
<gene>
    <name evidence="1" type="ORF">P3W85_31535</name>
</gene>
<sequence length="142" mass="15950">MVMATGAVFGLVLGVVRKAKRGKRQMQMTSQKIRFFRSRIPAFECVPGCHDCCGPVTTSTEEMSRLPVKSDAEHEAALAQLSCPHLGSNGCQVYAERPLICRLFGTTPRLACPHGKRPEAMIDPEMERRIFRFFEETRHVLV</sequence>
<organism evidence="1 2">
    <name type="scientific">Cupriavidus basilensis</name>
    <dbReference type="NCBI Taxonomy" id="68895"/>
    <lineage>
        <taxon>Bacteria</taxon>
        <taxon>Pseudomonadati</taxon>
        <taxon>Pseudomonadota</taxon>
        <taxon>Betaproteobacteria</taxon>
        <taxon>Burkholderiales</taxon>
        <taxon>Burkholderiaceae</taxon>
        <taxon>Cupriavidus</taxon>
    </lineage>
</organism>
<dbReference type="Pfam" id="PF03692">
    <property type="entry name" value="CxxCxxCC"/>
    <property type="match status" value="1"/>
</dbReference>
<accession>A0ABT6AXV4</accession>
<dbReference type="InterPro" id="IPR005358">
    <property type="entry name" value="Puta_zinc/iron-chelating_dom"/>
</dbReference>
<reference evidence="1 2" key="1">
    <citation type="submission" date="2023-03" db="EMBL/GenBank/DDBJ databases">
        <title>Draft assemblies of triclosan tolerant bacteria isolated from returned activated sludge.</title>
        <authorList>
            <person name="Van Hamelsveld S."/>
        </authorList>
    </citation>
    <scope>NUCLEOTIDE SEQUENCE [LARGE SCALE GENOMIC DNA]</scope>
    <source>
        <strain evidence="1 2">GW210010_S58</strain>
    </source>
</reference>
<protein>
    <submittedName>
        <fullName evidence="1">YkgJ family cysteine cluster protein</fullName>
    </submittedName>
</protein>